<keyword evidence="3" id="KW-1185">Reference proteome</keyword>
<accession>A0ABM7Z3Y0</accession>
<evidence type="ECO:0000313" key="3">
    <source>
        <dbReference type="Proteomes" id="UP001055453"/>
    </source>
</evidence>
<dbReference type="EMBL" id="AP025732">
    <property type="protein sequence ID" value="BDI17725.1"/>
    <property type="molecule type" value="Genomic_DNA"/>
</dbReference>
<keyword evidence="1" id="KW-0812">Transmembrane</keyword>
<name>A0ABM7Z3Y0_NOSCO</name>
<dbReference type="Proteomes" id="UP001055453">
    <property type="component" value="Chromosome"/>
</dbReference>
<evidence type="ECO:0000313" key="2">
    <source>
        <dbReference type="EMBL" id="BDI17725.1"/>
    </source>
</evidence>
<organism evidence="2 3">
    <name type="scientific">Nostoc cf. commune SO-36</name>
    <dbReference type="NCBI Taxonomy" id="449208"/>
    <lineage>
        <taxon>Bacteria</taxon>
        <taxon>Bacillati</taxon>
        <taxon>Cyanobacteriota</taxon>
        <taxon>Cyanophyceae</taxon>
        <taxon>Nostocales</taxon>
        <taxon>Nostocaceae</taxon>
        <taxon>Nostoc</taxon>
    </lineage>
</organism>
<sequence>MLNGLPKEVKNNFILIGILYIIFFMFVWAISEQLLKSIILPLSIIFGSDSFYDCPSLFKIANGSRLCMPKNWVSESINFLSFIMSFIFLLTPIEIE</sequence>
<gene>
    <name evidence="2" type="ORF">ANSO36C_35270</name>
</gene>
<keyword evidence="1" id="KW-0472">Membrane</keyword>
<reference evidence="2" key="1">
    <citation type="submission" date="2022-04" db="EMBL/GenBank/DDBJ databases">
        <title>Complete genome sequence of a cyanobacterium, Nostoc sp. SO-36, isolated in Antarctica.</title>
        <authorList>
            <person name="Kanesaki Y."/>
            <person name="Effendi D."/>
            <person name="Sakamoto T."/>
            <person name="Ohtani S."/>
            <person name="Awai K."/>
        </authorList>
    </citation>
    <scope>NUCLEOTIDE SEQUENCE</scope>
    <source>
        <strain evidence="2">SO-36</strain>
    </source>
</reference>
<keyword evidence="1" id="KW-1133">Transmembrane helix</keyword>
<protein>
    <submittedName>
        <fullName evidence="2">Uncharacterized protein</fullName>
    </submittedName>
</protein>
<proteinExistence type="predicted"/>
<evidence type="ECO:0000256" key="1">
    <source>
        <dbReference type="SAM" id="Phobius"/>
    </source>
</evidence>
<feature type="transmembrane region" description="Helical" evidence="1">
    <location>
        <begin position="12"/>
        <end position="31"/>
    </location>
</feature>